<evidence type="ECO:0000313" key="2">
    <source>
        <dbReference type="EMBL" id="PRH83071.1"/>
    </source>
</evidence>
<reference evidence="2 3" key="1">
    <citation type="submission" date="2018-03" db="EMBL/GenBank/DDBJ databases">
        <title>Arenimonas caeni sp. nov., isolated from activated sludge.</title>
        <authorList>
            <person name="Liu H."/>
        </authorList>
    </citation>
    <scope>NUCLEOTIDE SEQUENCE [LARGE SCALE GENOMIC DNA]</scope>
    <source>
        <strain evidence="3">z29</strain>
    </source>
</reference>
<dbReference type="SUPFAM" id="SSF53474">
    <property type="entry name" value="alpha/beta-Hydrolases"/>
    <property type="match status" value="1"/>
</dbReference>
<evidence type="ECO:0000259" key="1">
    <source>
        <dbReference type="Pfam" id="PF00561"/>
    </source>
</evidence>
<dbReference type="PANTHER" id="PTHR43194">
    <property type="entry name" value="HYDROLASE ALPHA/BETA FOLD FAMILY"/>
    <property type="match status" value="1"/>
</dbReference>
<dbReference type="InterPro" id="IPR000073">
    <property type="entry name" value="AB_hydrolase_1"/>
</dbReference>
<dbReference type="OrthoDB" id="5380819at2"/>
<sequence>MVNPATPLAIPGLSPRAFDAADGLRLAASTTAGHGPGLVLAHGFGQTRQAWAGTQRHLAAAGRTSLAWDARGHGESARNPHSRPYHGDQFVDDVARAGAALGPRPVLVGASMGGLTGLVAQARTRAFSAMVLVDITPRWEASGVERILGFMTAHPDGFESYEHAADEIAAYLPHRRQRKTPSQLAHLLVRRDDGRLGWHWDPRLLAEFIPSTDGLQAEIEAATRELDVPVLLVSGGRSDLVSARTVEHFLELAPHARHVQLPDATHMVAGDDNDAFTGTLLQFLSDLAEPHAAAHGDLR</sequence>
<evidence type="ECO:0000313" key="3">
    <source>
        <dbReference type="Proteomes" id="UP000241736"/>
    </source>
</evidence>
<dbReference type="InterPro" id="IPR050228">
    <property type="entry name" value="Carboxylesterase_BioH"/>
</dbReference>
<organism evidence="2 3">
    <name type="scientific">Arenimonas caeni</name>
    <dbReference type="NCBI Taxonomy" id="2058085"/>
    <lineage>
        <taxon>Bacteria</taxon>
        <taxon>Pseudomonadati</taxon>
        <taxon>Pseudomonadota</taxon>
        <taxon>Gammaproteobacteria</taxon>
        <taxon>Lysobacterales</taxon>
        <taxon>Lysobacteraceae</taxon>
        <taxon>Arenimonas</taxon>
    </lineage>
</organism>
<keyword evidence="3" id="KW-1185">Reference proteome</keyword>
<dbReference type="AlphaFoldDB" id="A0A2P6MAQ6"/>
<name>A0A2P6MAQ6_9GAMM</name>
<dbReference type="RefSeq" id="WP_106989978.1">
    <property type="nucleotide sequence ID" value="NZ_JAVEVW010000084.1"/>
</dbReference>
<dbReference type="PANTHER" id="PTHR43194:SF2">
    <property type="entry name" value="PEROXISOMAL MEMBRANE PROTEIN LPX1"/>
    <property type="match status" value="1"/>
</dbReference>
<dbReference type="EMBL" id="PVLF01000004">
    <property type="protein sequence ID" value="PRH83071.1"/>
    <property type="molecule type" value="Genomic_DNA"/>
</dbReference>
<dbReference type="InterPro" id="IPR029058">
    <property type="entry name" value="AB_hydrolase_fold"/>
</dbReference>
<feature type="domain" description="AB hydrolase-1" evidence="1">
    <location>
        <begin position="38"/>
        <end position="268"/>
    </location>
</feature>
<dbReference type="Pfam" id="PF00561">
    <property type="entry name" value="Abhydrolase_1"/>
    <property type="match status" value="1"/>
</dbReference>
<dbReference type="Gene3D" id="3.40.50.1820">
    <property type="entry name" value="alpha/beta hydrolase"/>
    <property type="match status" value="1"/>
</dbReference>
<gene>
    <name evidence="2" type="ORF">C6N40_05380</name>
</gene>
<keyword evidence="2" id="KW-0378">Hydrolase</keyword>
<dbReference type="Proteomes" id="UP000241736">
    <property type="component" value="Unassembled WGS sequence"/>
</dbReference>
<comment type="caution">
    <text evidence="2">The sequence shown here is derived from an EMBL/GenBank/DDBJ whole genome shotgun (WGS) entry which is preliminary data.</text>
</comment>
<protein>
    <submittedName>
        <fullName evidence="2">Alpha/beta hydrolase</fullName>
    </submittedName>
</protein>
<accession>A0A2P6MAQ6</accession>
<proteinExistence type="predicted"/>
<dbReference type="GO" id="GO:0016787">
    <property type="term" value="F:hydrolase activity"/>
    <property type="evidence" value="ECO:0007669"/>
    <property type="project" value="UniProtKB-KW"/>
</dbReference>